<feature type="domain" description="YcxB-like C-terminal" evidence="2">
    <location>
        <begin position="100"/>
        <end position="161"/>
    </location>
</feature>
<accession>A0A374PB51</accession>
<dbReference type="AlphaFoldDB" id="A0A374PB51"/>
<reference evidence="5 6" key="1">
    <citation type="submission" date="2018-08" db="EMBL/GenBank/DDBJ databases">
        <title>A genome reference for cultivated species of the human gut microbiota.</title>
        <authorList>
            <person name="Zou Y."/>
            <person name="Xue W."/>
            <person name="Luo G."/>
        </authorList>
    </citation>
    <scope>NUCLEOTIDE SEQUENCE [LARGE SCALE GENOMIC DNA]</scope>
    <source>
        <strain evidence="4 5">TF05-11AC</strain>
        <strain evidence="3 6">TM09-12</strain>
    </source>
</reference>
<comment type="caution">
    <text evidence="3">The sequence shown here is derived from an EMBL/GenBank/DDBJ whole genome shotgun (WGS) entry which is preliminary data.</text>
</comment>
<evidence type="ECO:0000313" key="6">
    <source>
        <dbReference type="Proteomes" id="UP000263014"/>
    </source>
</evidence>
<keyword evidence="1" id="KW-1133">Transmembrane helix</keyword>
<feature type="transmembrane region" description="Helical" evidence="1">
    <location>
        <begin position="231"/>
        <end position="249"/>
    </location>
</feature>
<dbReference type="Pfam" id="PF14317">
    <property type="entry name" value="YcxB"/>
    <property type="match status" value="2"/>
</dbReference>
<protein>
    <recommendedName>
        <fullName evidence="2">YcxB-like C-terminal domain-containing protein</fullName>
    </recommendedName>
</protein>
<feature type="transmembrane region" description="Helical" evidence="1">
    <location>
        <begin position="207"/>
        <end position="225"/>
    </location>
</feature>
<evidence type="ECO:0000313" key="5">
    <source>
        <dbReference type="Proteomes" id="UP000261257"/>
    </source>
</evidence>
<dbReference type="InterPro" id="IPR025588">
    <property type="entry name" value="YcxB-like_C"/>
</dbReference>
<feature type="domain" description="YcxB-like C-terminal" evidence="2">
    <location>
        <begin position="272"/>
        <end position="333"/>
    </location>
</feature>
<evidence type="ECO:0000313" key="3">
    <source>
        <dbReference type="EMBL" id="RGJ06740.1"/>
    </source>
</evidence>
<organism evidence="3 6">
    <name type="scientific">Hungatella hathewayi</name>
    <dbReference type="NCBI Taxonomy" id="154046"/>
    <lineage>
        <taxon>Bacteria</taxon>
        <taxon>Bacillati</taxon>
        <taxon>Bacillota</taxon>
        <taxon>Clostridia</taxon>
        <taxon>Lachnospirales</taxon>
        <taxon>Lachnospiraceae</taxon>
        <taxon>Hungatella</taxon>
    </lineage>
</organism>
<dbReference type="EMBL" id="QSON01000002">
    <property type="protein sequence ID" value="RGJ06740.1"/>
    <property type="molecule type" value="Genomic_DNA"/>
</dbReference>
<dbReference type="EMBL" id="QSSQ01000001">
    <property type="protein sequence ID" value="RGM08986.1"/>
    <property type="molecule type" value="Genomic_DNA"/>
</dbReference>
<sequence length="339" mass="39345">MERRIAVEPLFINTYQMTPELLREYTNCMTAPRRKVLLVFGILCFIWGILFTSHAALRVLLPVLGVTAILCSVFYSAWLAKKNYRRYEMSHAGLDKAISFYPDRMECVNDGGESKTFYYRHITREKESGSLYSIVVKNETGIIVKKDSFQKGTFEEFREFMKQGRHSFPERYEASDRNDAPSFENSYQVTPELLQEYTKCMTASRRTVHIVLGVVYLAWGLLFPVHIVLKLLLIVLGVLFLFLSVFYSSRLAKRNYRVYELSHTGMGKTILFYPDRIECANDGEAAKTYYYSQISRVKESSGLYVIVIEKTIGIMVKKDAFQKGDFEEFQNFMKQGRQP</sequence>
<name>A0A374PB51_9FIRM</name>
<evidence type="ECO:0000313" key="4">
    <source>
        <dbReference type="EMBL" id="RGM08986.1"/>
    </source>
</evidence>
<gene>
    <name evidence="4" type="ORF">DXC39_03265</name>
    <name evidence="3" type="ORF">DXD79_05485</name>
</gene>
<keyword evidence="1" id="KW-0472">Membrane</keyword>
<dbReference type="Proteomes" id="UP000263014">
    <property type="component" value="Unassembled WGS sequence"/>
</dbReference>
<feature type="transmembrane region" description="Helical" evidence="1">
    <location>
        <begin position="36"/>
        <end position="53"/>
    </location>
</feature>
<feature type="transmembrane region" description="Helical" evidence="1">
    <location>
        <begin position="59"/>
        <end position="80"/>
    </location>
</feature>
<evidence type="ECO:0000259" key="2">
    <source>
        <dbReference type="Pfam" id="PF14317"/>
    </source>
</evidence>
<dbReference type="Proteomes" id="UP000261257">
    <property type="component" value="Unassembled WGS sequence"/>
</dbReference>
<evidence type="ECO:0000256" key="1">
    <source>
        <dbReference type="SAM" id="Phobius"/>
    </source>
</evidence>
<proteinExistence type="predicted"/>
<keyword evidence="1" id="KW-0812">Transmembrane</keyword>